<name>A0A081B9V9_9HYPH</name>
<dbReference type="NCBIfam" id="NF033788">
    <property type="entry name" value="HTH_metalloreg"/>
    <property type="match status" value="1"/>
</dbReference>
<evidence type="ECO:0000259" key="4">
    <source>
        <dbReference type="PROSITE" id="PS50987"/>
    </source>
</evidence>
<comment type="caution">
    <text evidence="5">The sequence shown here is derived from an EMBL/GenBank/DDBJ whole genome shotgun (WGS) entry which is preliminary data.</text>
</comment>
<evidence type="ECO:0000256" key="2">
    <source>
        <dbReference type="ARBA" id="ARBA00023125"/>
    </source>
</evidence>
<protein>
    <submittedName>
        <fullName evidence="5">Regulatory protein ArsR</fullName>
    </submittedName>
</protein>
<dbReference type="PRINTS" id="PR00778">
    <property type="entry name" value="HTHARSR"/>
</dbReference>
<dbReference type="GO" id="GO:0003700">
    <property type="term" value="F:DNA-binding transcription factor activity"/>
    <property type="evidence" value="ECO:0007669"/>
    <property type="project" value="InterPro"/>
</dbReference>
<dbReference type="PANTHER" id="PTHR43132">
    <property type="entry name" value="ARSENICAL RESISTANCE OPERON REPRESSOR ARSR-RELATED"/>
    <property type="match status" value="1"/>
</dbReference>
<organism evidence="5 6">
    <name type="scientific">Tepidicaulis marinus</name>
    <dbReference type="NCBI Taxonomy" id="1333998"/>
    <lineage>
        <taxon>Bacteria</taxon>
        <taxon>Pseudomonadati</taxon>
        <taxon>Pseudomonadota</taxon>
        <taxon>Alphaproteobacteria</taxon>
        <taxon>Hyphomicrobiales</taxon>
        <taxon>Parvibaculaceae</taxon>
        <taxon>Tepidicaulis</taxon>
    </lineage>
</organism>
<feature type="domain" description="HTH arsR-type" evidence="4">
    <location>
        <begin position="8"/>
        <end position="102"/>
    </location>
</feature>
<keyword evidence="1" id="KW-0805">Transcription regulation</keyword>
<keyword evidence="3" id="KW-0804">Transcription</keyword>
<dbReference type="STRING" id="1333998.M2A_1326"/>
<dbReference type="eggNOG" id="COG0640">
    <property type="taxonomic scope" value="Bacteria"/>
</dbReference>
<dbReference type="InterPro" id="IPR036388">
    <property type="entry name" value="WH-like_DNA-bd_sf"/>
</dbReference>
<dbReference type="SUPFAM" id="SSF46785">
    <property type="entry name" value="Winged helix' DNA-binding domain"/>
    <property type="match status" value="1"/>
</dbReference>
<evidence type="ECO:0000313" key="5">
    <source>
        <dbReference type="EMBL" id="GAK44827.1"/>
    </source>
</evidence>
<dbReference type="InterPro" id="IPR011991">
    <property type="entry name" value="ArsR-like_HTH"/>
</dbReference>
<keyword evidence="6" id="KW-1185">Reference proteome</keyword>
<evidence type="ECO:0000256" key="1">
    <source>
        <dbReference type="ARBA" id="ARBA00023015"/>
    </source>
</evidence>
<sequence>MLKHLTQLADDHTAVLADMFKLLGDPSRLKIVIALLDGPLSVGSIAERLSLSPSLVSHHLRLLRAARIASHERRGRQMLYSVHDHHIRCVIEDMVEHVTEGAD</sequence>
<dbReference type="CDD" id="cd00090">
    <property type="entry name" value="HTH_ARSR"/>
    <property type="match status" value="1"/>
</dbReference>
<dbReference type="SMART" id="SM00418">
    <property type="entry name" value="HTH_ARSR"/>
    <property type="match status" value="1"/>
</dbReference>
<reference evidence="5 6" key="1">
    <citation type="submission" date="2014-07" db="EMBL/GenBank/DDBJ databases">
        <title>Tepidicaulis marinum gen. nov., sp. nov., a novel marine bacterium denitrifying nitrate to nitrous oxide strictly under microaerobic conditions.</title>
        <authorList>
            <person name="Takeuchi M."/>
            <person name="Yamagishi T."/>
            <person name="Kamagata Y."/>
            <person name="Oshima K."/>
            <person name="Hattori M."/>
            <person name="Katayama T."/>
            <person name="Hanada S."/>
            <person name="Tamaki H."/>
            <person name="Marumo K."/>
            <person name="Maeda H."/>
            <person name="Nedachi M."/>
            <person name="Iwasaki W."/>
            <person name="Suwa Y."/>
            <person name="Sakata S."/>
        </authorList>
    </citation>
    <scope>NUCLEOTIDE SEQUENCE [LARGE SCALE GENOMIC DNA]</scope>
    <source>
        <strain evidence="5 6">MA2</strain>
    </source>
</reference>
<evidence type="ECO:0000313" key="6">
    <source>
        <dbReference type="Proteomes" id="UP000028702"/>
    </source>
</evidence>
<evidence type="ECO:0000256" key="3">
    <source>
        <dbReference type="ARBA" id="ARBA00023163"/>
    </source>
</evidence>
<keyword evidence="2" id="KW-0238">DNA-binding</keyword>
<dbReference type="AlphaFoldDB" id="A0A081B9V9"/>
<dbReference type="Gene3D" id="1.10.10.10">
    <property type="entry name" value="Winged helix-like DNA-binding domain superfamily/Winged helix DNA-binding domain"/>
    <property type="match status" value="1"/>
</dbReference>
<gene>
    <name evidence="5" type="ORF">M2A_1326</name>
</gene>
<dbReference type="InterPro" id="IPR001845">
    <property type="entry name" value="HTH_ArsR_DNA-bd_dom"/>
</dbReference>
<dbReference type="PANTHER" id="PTHR43132:SF6">
    <property type="entry name" value="HTH-TYPE TRANSCRIPTIONAL REPRESSOR CZRA"/>
    <property type="match status" value="1"/>
</dbReference>
<dbReference type="InterPro" id="IPR051011">
    <property type="entry name" value="Metal_resp_trans_reg"/>
</dbReference>
<proteinExistence type="predicted"/>
<dbReference type="PROSITE" id="PS50987">
    <property type="entry name" value="HTH_ARSR_2"/>
    <property type="match status" value="1"/>
</dbReference>
<accession>A0A081B9V9</accession>
<dbReference type="InterPro" id="IPR036390">
    <property type="entry name" value="WH_DNA-bd_sf"/>
</dbReference>
<dbReference type="RefSeq" id="WP_045444736.1">
    <property type="nucleotide sequence ID" value="NZ_BBIO01000005.1"/>
</dbReference>
<dbReference type="EMBL" id="BBIO01000005">
    <property type="protein sequence ID" value="GAK44827.1"/>
    <property type="molecule type" value="Genomic_DNA"/>
</dbReference>
<dbReference type="GO" id="GO:0003677">
    <property type="term" value="F:DNA binding"/>
    <property type="evidence" value="ECO:0007669"/>
    <property type="project" value="UniProtKB-KW"/>
</dbReference>
<dbReference type="Proteomes" id="UP000028702">
    <property type="component" value="Unassembled WGS sequence"/>
</dbReference>
<dbReference type="Pfam" id="PF01022">
    <property type="entry name" value="HTH_5"/>
    <property type="match status" value="1"/>
</dbReference>